<evidence type="ECO:0000256" key="4">
    <source>
        <dbReference type="ARBA" id="ARBA00022692"/>
    </source>
</evidence>
<evidence type="ECO:0000256" key="3">
    <source>
        <dbReference type="ARBA" id="ARBA00022475"/>
    </source>
</evidence>
<evidence type="ECO:0000259" key="8">
    <source>
        <dbReference type="PROSITE" id="PS50928"/>
    </source>
</evidence>
<evidence type="ECO:0000256" key="1">
    <source>
        <dbReference type="ARBA" id="ARBA00004651"/>
    </source>
</evidence>
<feature type="transmembrane region" description="Helical" evidence="7">
    <location>
        <begin position="73"/>
        <end position="94"/>
    </location>
</feature>
<keyword evidence="4 7" id="KW-0812">Transmembrane</keyword>
<dbReference type="InterPro" id="IPR051393">
    <property type="entry name" value="ABC_transporter_permease"/>
</dbReference>
<dbReference type="PANTHER" id="PTHR30193:SF37">
    <property type="entry name" value="INNER MEMBRANE ABC TRANSPORTER PERMEASE PROTEIN YCJO"/>
    <property type="match status" value="1"/>
</dbReference>
<comment type="subcellular location">
    <subcellularLocation>
        <location evidence="1 7">Cell membrane</location>
        <topology evidence="1 7">Multi-pass membrane protein</topology>
    </subcellularLocation>
</comment>
<dbReference type="GO" id="GO:0005886">
    <property type="term" value="C:plasma membrane"/>
    <property type="evidence" value="ECO:0007669"/>
    <property type="project" value="UniProtKB-SubCell"/>
</dbReference>
<evidence type="ECO:0000256" key="5">
    <source>
        <dbReference type="ARBA" id="ARBA00022989"/>
    </source>
</evidence>
<dbReference type="STRING" id="1454373.ACMU_01030"/>
<feature type="transmembrane region" description="Helical" evidence="7">
    <location>
        <begin position="200"/>
        <end position="222"/>
    </location>
</feature>
<evidence type="ECO:0000313" key="9">
    <source>
        <dbReference type="EMBL" id="KAJ57105.1"/>
    </source>
</evidence>
<feature type="transmembrane region" description="Helical" evidence="7">
    <location>
        <begin position="9"/>
        <end position="30"/>
    </location>
</feature>
<dbReference type="PROSITE" id="PS50928">
    <property type="entry name" value="ABC_TM1"/>
    <property type="match status" value="1"/>
</dbReference>
<evidence type="ECO:0000256" key="2">
    <source>
        <dbReference type="ARBA" id="ARBA00022448"/>
    </source>
</evidence>
<dbReference type="InterPro" id="IPR035906">
    <property type="entry name" value="MetI-like_sf"/>
</dbReference>
<keyword evidence="3" id="KW-1003">Cell membrane</keyword>
<comment type="caution">
    <text evidence="9">The sequence shown here is derived from an EMBL/GenBank/DDBJ whole genome shotgun (WGS) entry which is preliminary data.</text>
</comment>
<name>A0A037ZN80_9RHOB</name>
<keyword evidence="2 7" id="KW-0813">Transport</keyword>
<feature type="transmembrane region" description="Helical" evidence="7">
    <location>
        <begin position="155"/>
        <end position="179"/>
    </location>
</feature>
<dbReference type="Proteomes" id="UP000026249">
    <property type="component" value="Unassembled WGS sequence"/>
</dbReference>
<comment type="similarity">
    <text evidence="7">Belongs to the binding-protein-dependent transport system permease family.</text>
</comment>
<dbReference type="CDD" id="cd06261">
    <property type="entry name" value="TM_PBP2"/>
    <property type="match status" value="1"/>
</dbReference>
<dbReference type="EMBL" id="JFKE01000001">
    <property type="protein sequence ID" value="KAJ57105.1"/>
    <property type="molecule type" value="Genomic_DNA"/>
</dbReference>
<feature type="domain" description="ABC transmembrane type-1" evidence="8">
    <location>
        <begin position="69"/>
        <end position="279"/>
    </location>
</feature>
<evidence type="ECO:0000256" key="7">
    <source>
        <dbReference type="RuleBase" id="RU363032"/>
    </source>
</evidence>
<dbReference type="GO" id="GO:0055085">
    <property type="term" value="P:transmembrane transport"/>
    <property type="evidence" value="ECO:0007669"/>
    <property type="project" value="InterPro"/>
</dbReference>
<gene>
    <name evidence="9" type="ORF">ACMU_01030</name>
</gene>
<reference evidence="9 10" key="1">
    <citation type="submission" date="2014-03" db="EMBL/GenBank/DDBJ databases">
        <title>Draft Genome Sequence of Actibacterium mucosum KCTC 23349, a Marine Alphaproteobacterium with Complex Ionic Requirements Isolated from Mediterranean Seawater at Malvarrosa Beach, Valencia, Spain.</title>
        <authorList>
            <person name="Arahal D.R."/>
            <person name="Shao Z."/>
            <person name="Lai Q."/>
            <person name="Pujalte M.J."/>
        </authorList>
    </citation>
    <scope>NUCLEOTIDE SEQUENCE [LARGE SCALE GENOMIC DNA]</scope>
    <source>
        <strain evidence="9 10">KCTC 23349</strain>
    </source>
</reference>
<dbReference type="Gene3D" id="1.10.3720.10">
    <property type="entry name" value="MetI-like"/>
    <property type="match status" value="1"/>
</dbReference>
<accession>A0A037ZN80</accession>
<evidence type="ECO:0000313" key="10">
    <source>
        <dbReference type="Proteomes" id="UP000026249"/>
    </source>
</evidence>
<dbReference type="Pfam" id="PF00528">
    <property type="entry name" value="BPD_transp_1"/>
    <property type="match status" value="1"/>
</dbReference>
<dbReference type="AlphaFoldDB" id="A0A037ZN80"/>
<feature type="transmembrane region" description="Helical" evidence="7">
    <location>
        <begin position="106"/>
        <end position="126"/>
    </location>
</feature>
<keyword evidence="10" id="KW-1185">Reference proteome</keyword>
<sequence length="292" mass="33707">METARRQWIYAWLMLSPAMVLLITFTHYPAVQTIVNSFYSTPRGRRKAVWIGLDNYQTLLLDDVFWKVLANNFWYAVWTIPLSIILSLAMALWVNDKLRGRGFLRMAYFTPTVLPLIAVANIWLFFYTPGFGLIDQIRGLFGLPEQNWMGSPDTALYSMIAVAVWKEAGFFMIFYLAALQTIPPSLREAADIEGASRWYYFRRVLFPLLMPTTLFVSINAVINSFRLVDHIFVMTEGGPNNASSLLLFYIYEVAFDYWDTAYAATLTVVMIAVLILLAIGQFFLFDRRVHYK</sequence>
<feature type="transmembrane region" description="Helical" evidence="7">
    <location>
        <begin position="261"/>
        <end position="285"/>
    </location>
</feature>
<organism evidence="9 10">
    <name type="scientific">Actibacterium mucosum KCTC 23349</name>
    <dbReference type="NCBI Taxonomy" id="1454373"/>
    <lineage>
        <taxon>Bacteria</taxon>
        <taxon>Pseudomonadati</taxon>
        <taxon>Pseudomonadota</taxon>
        <taxon>Alphaproteobacteria</taxon>
        <taxon>Rhodobacterales</taxon>
        <taxon>Roseobacteraceae</taxon>
        <taxon>Actibacterium</taxon>
    </lineage>
</organism>
<proteinExistence type="inferred from homology"/>
<keyword evidence="5 7" id="KW-1133">Transmembrane helix</keyword>
<dbReference type="RefSeq" id="WP_035255327.1">
    <property type="nucleotide sequence ID" value="NZ_JFKE01000001.1"/>
</dbReference>
<evidence type="ECO:0000256" key="6">
    <source>
        <dbReference type="ARBA" id="ARBA00023136"/>
    </source>
</evidence>
<dbReference type="PANTHER" id="PTHR30193">
    <property type="entry name" value="ABC TRANSPORTER PERMEASE PROTEIN"/>
    <property type="match status" value="1"/>
</dbReference>
<dbReference type="InterPro" id="IPR000515">
    <property type="entry name" value="MetI-like"/>
</dbReference>
<dbReference type="SUPFAM" id="SSF161098">
    <property type="entry name" value="MetI-like"/>
    <property type="match status" value="1"/>
</dbReference>
<dbReference type="OrthoDB" id="9773727at2"/>
<protein>
    <submittedName>
        <fullName evidence="9">ABC transporter permease</fullName>
    </submittedName>
</protein>
<keyword evidence="6 7" id="KW-0472">Membrane</keyword>